<name>B4JYX8_DROGR</name>
<dbReference type="EMBL" id="CH916378">
    <property type="protein sequence ID" value="EDV98593.1"/>
    <property type="molecule type" value="Genomic_DNA"/>
</dbReference>
<protein>
    <submittedName>
        <fullName evidence="4">GH22311</fullName>
    </submittedName>
</protein>
<keyword evidence="2" id="KW-0443">Lipid metabolism</keyword>
<evidence type="ECO:0000313" key="4">
    <source>
        <dbReference type="EMBL" id="EDV98593.1"/>
    </source>
</evidence>
<dbReference type="STRING" id="7222.B4JYX8"/>
<evidence type="ECO:0000259" key="3">
    <source>
        <dbReference type="Pfam" id="PF00561"/>
    </source>
</evidence>
<dbReference type="InterPro" id="IPR000073">
    <property type="entry name" value="AB_hydrolase_1"/>
</dbReference>
<reference evidence="4 5" key="1">
    <citation type="journal article" date="2007" name="Nature">
        <title>Evolution of genes and genomes on the Drosophila phylogeny.</title>
        <authorList>
            <consortium name="Drosophila 12 Genomes Consortium"/>
            <person name="Clark A.G."/>
            <person name="Eisen M.B."/>
            <person name="Smith D.R."/>
            <person name="Bergman C.M."/>
            <person name="Oliver B."/>
            <person name="Markow T.A."/>
            <person name="Kaufman T.C."/>
            <person name="Kellis M."/>
            <person name="Gelbart W."/>
            <person name="Iyer V.N."/>
            <person name="Pollard D.A."/>
            <person name="Sackton T.B."/>
            <person name="Larracuente A.M."/>
            <person name="Singh N.D."/>
            <person name="Abad J.P."/>
            <person name="Abt D.N."/>
            <person name="Adryan B."/>
            <person name="Aguade M."/>
            <person name="Akashi H."/>
            <person name="Anderson W.W."/>
            <person name="Aquadro C.F."/>
            <person name="Ardell D.H."/>
            <person name="Arguello R."/>
            <person name="Artieri C.G."/>
            <person name="Barbash D.A."/>
            <person name="Barker D."/>
            <person name="Barsanti P."/>
            <person name="Batterham P."/>
            <person name="Batzoglou S."/>
            <person name="Begun D."/>
            <person name="Bhutkar A."/>
            <person name="Blanco E."/>
            <person name="Bosak S.A."/>
            <person name="Bradley R.K."/>
            <person name="Brand A.D."/>
            <person name="Brent M.R."/>
            <person name="Brooks A.N."/>
            <person name="Brown R.H."/>
            <person name="Butlin R.K."/>
            <person name="Caggese C."/>
            <person name="Calvi B.R."/>
            <person name="Bernardo de Carvalho A."/>
            <person name="Caspi A."/>
            <person name="Castrezana S."/>
            <person name="Celniker S.E."/>
            <person name="Chang J.L."/>
            <person name="Chapple C."/>
            <person name="Chatterji S."/>
            <person name="Chinwalla A."/>
            <person name="Civetta A."/>
            <person name="Clifton S.W."/>
            <person name="Comeron J.M."/>
            <person name="Costello J.C."/>
            <person name="Coyne J.A."/>
            <person name="Daub J."/>
            <person name="David R.G."/>
            <person name="Delcher A.L."/>
            <person name="Delehaunty K."/>
            <person name="Do C.B."/>
            <person name="Ebling H."/>
            <person name="Edwards K."/>
            <person name="Eickbush T."/>
            <person name="Evans J.D."/>
            <person name="Filipski A."/>
            <person name="Findeiss S."/>
            <person name="Freyhult E."/>
            <person name="Fulton L."/>
            <person name="Fulton R."/>
            <person name="Garcia A.C."/>
            <person name="Gardiner A."/>
            <person name="Garfield D.A."/>
            <person name="Garvin B.E."/>
            <person name="Gibson G."/>
            <person name="Gilbert D."/>
            <person name="Gnerre S."/>
            <person name="Godfrey J."/>
            <person name="Good R."/>
            <person name="Gotea V."/>
            <person name="Gravely B."/>
            <person name="Greenberg A.J."/>
            <person name="Griffiths-Jones S."/>
            <person name="Gross S."/>
            <person name="Guigo R."/>
            <person name="Gustafson E.A."/>
            <person name="Haerty W."/>
            <person name="Hahn M.W."/>
            <person name="Halligan D.L."/>
            <person name="Halpern A.L."/>
            <person name="Halter G.M."/>
            <person name="Han M.V."/>
            <person name="Heger A."/>
            <person name="Hillier L."/>
            <person name="Hinrichs A.S."/>
            <person name="Holmes I."/>
            <person name="Hoskins R.A."/>
            <person name="Hubisz M.J."/>
            <person name="Hultmark D."/>
            <person name="Huntley M.A."/>
            <person name="Jaffe D.B."/>
            <person name="Jagadeeshan S."/>
            <person name="Jeck W.R."/>
            <person name="Johnson J."/>
            <person name="Jones C.D."/>
            <person name="Jordan W.C."/>
            <person name="Karpen G.H."/>
            <person name="Kataoka E."/>
            <person name="Keightley P.D."/>
            <person name="Kheradpour P."/>
            <person name="Kirkness E.F."/>
            <person name="Koerich L.B."/>
            <person name="Kristiansen K."/>
            <person name="Kudrna D."/>
            <person name="Kulathinal R.J."/>
            <person name="Kumar S."/>
            <person name="Kwok R."/>
            <person name="Lander E."/>
            <person name="Langley C.H."/>
            <person name="Lapoint R."/>
            <person name="Lazzaro B.P."/>
            <person name="Lee S.J."/>
            <person name="Levesque L."/>
            <person name="Li R."/>
            <person name="Lin C.F."/>
            <person name="Lin M.F."/>
            <person name="Lindblad-Toh K."/>
            <person name="Llopart A."/>
            <person name="Long M."/>
            <person name="Low L."/>
            <person name="Lozovsky E."/>
            <person name="Lu J."/>
            <person name="Luo M."/>
            <person name="Machado C.A."/>
            <person name="Makalowski W."/>
            <person name="Marzo M."/>
            <person name="Matsuda M."/>
            <person name="Matzkin L."/>
            <person name="McAllister B."/>
            <person name="McBride C.S."/>
            <person name="McKernan B."/>
            <person name="McKernan K."/>
            <person name="Mendez-Lago M."/>
            <person name="Minx P."/>
            <person name="Mollenhauer M.U."/>
            <person name="Montooth K."/>
            <person name="Mount S.M."/>
            <person name="Mu X."/>
            <person name="Myers E."/>
            <person name="Negre B."/>
            <person name="Newfeld S."/>
            <person name="Nielsen R."/>
            <person name="Noor M.A."/>
            <person name="O'Grady P."/>
            <person name="Pachter L."/>
            <person name="Papaceit M."/>
            <person name="Parisi M.J."/>
            <person name="Parisi M."/>
            <person name="Parts L."/>
            <person name="Pedersen J.S."/>
            <person name="Pesole G."/>
            <person name="Phillippy A.M."/>
            <person name="Ponting C.P."/>
            <person name="Pop M."/>
            <person name="Porcelli D."/>
            <person name="Powell J.R."/>
            <person name="Prohaska S."/>
            <person name="Pruitt K."/>
            <person name="Puig M."/>
            <person name="Quesneville H."/>
            <person name="Ram K.R."/>
            <person name="Rand D."/>
            <person name="Rasmussen M.D."/>
            <person name="Reed L.K."/>
            <person name="Reenan R."/>
            <person name="Reily A."/>
            <person name="Remington K.A."/>
            <person name="Rieger T.T."/>
            <person name="Ritchie M.G."/>
            <person name="Robin C."/>
            <person name="Rogers Y.H."/>
            <person name="Rohde C."/>
            <person name="Rozas J."/>
            <person name="Rubenfield M.J."/>
            <person name="Ruiz A."/>
            <person name="Russo S."/>
            <person name="Salzberg S.L."/>
            <person name="Sanchez-Gracia A."/>
            <person name="Saranga D.J."/>
            <person name="Sato H."/>
            <person name="Schaeffer S.W."/>
            <person name="Schatz M.C."/>
            <person name="Schlenke T."/>
            <person name="Schwartz R."/>
            <person name="Segarra C."/>
            <person name="Singh R.S."/>
            <person name="Sirot L."/>
            <person name="Sirota M."/>
            <person name="Sisneros N.B."/>
            <person name="Smith C.D."/>
            <person name="Smith T.F."/>
            <person name="Spieth J."/>
            <person name="Stage D.E."/>
            <person name="Stark A."/>
            <person name="Stephan W."/>
            <person name="Strausberg R.L."/>
            <person name="Strempel S."/>
            <person name="Sturgill D."/>
            <person name="Sutton G."/>
            <person name="Sutton G.G."/>
            <person name="Tao W."/>
            <person name="Teichmann S."/>
            <person name="Tobari Y.N."/>
            <person name="Tomimura Y."/>
            <person name="Tsolas J.M."/>
            <person name="Valente V.L."/>
            <person name="Venter E."/>
            <person name="Venter J.C."/>
            <person name="Vicario S."/>
            <person name="Vieira F.G."/>
            <person name="Vilella A.J."/>
            <person name="Villasante A."/>
            <person name="Walenz B."/>
            <person name="Wang J."/>
            <person name="Wasserman M."/>
            <person name="Watts T."/>
            <person name="Wilson D."/>
            <person name="Wilson R.K."/>
            <person name="Wing R.A."/>
            <person name="Wolfner M.F."/>
            <person name="Wong A."/>
            <person name="Wong G.K."/>
            <person name="Wu C.I."/>
            <person name="Wu G."/>
            <person name="Yamamoto D."/>
            <person name="Yang H.P."/>
            <person name="Yang S.P."/>
            <person name="Yorke J.A."/>
            <person name="Yoshida K."/>
            <person name="Zdobnov E."/>
            <person name="Zhang P."/>
            <person name="Zhang Y."/>
            <person name="Zimin A.V."/>
            <person name="Baldwin J."/>
            <person name="Abdouelleil A."/>
            <person name="Abdulkadir J."/>
            <person name="Abebe A."/>
            <person name="Abera B."/>
            <person name="Abreu J."/>
            <person name="Acer S.C."/>
            <person name="Aftuck L."/>
            <person name="Alexander A."/>
            <person name="An P."/>
            <person name="Anderson E."/>
            <person name="Anderson S."/>
            <person name="Arachi H."/>
            <person name="Azer M."/>
            <person name="Bachantsang P."/>
            <person name="Barry A."/>
            <person name="Bayul T."/>
            <person name="Berlin A."/>
            <person name="Bessette D."/>
            <person name="Bloom T."/>
            <person name="Blye J."/>
            <person name="Boguslavskiy L."/>
            <person name="Bonnet C."/>
            <person name="Boukhgalter B."/>
            <person name="Bourzgui I."/>
            <person name="Brown A."/>
            <person name="Cahill P."/>
            <person name="Channer S."/>
            <person name="Cheshatsang Y."/>
            <person name="Chuda L."/>
            <person name="Citroen M."/>
            <person name="Collymore A."/>
            <person name="Cooke P."/>
            <person name="Costello M."/>
            <person name="D'Aco K."/>
            <person name="Daza R."/>
            <person name="De Haan G."/>
            <person name="DeGray S."/>
            <person name="DeMaso C."/>
            <person name="Dhargay N."/>
            <person name="Dooley K."/>
            <person name="Dooley E."/>
            <person name="Doricent M."/>
            <person name="Dorje P."/>
            <person name="Dorjee K."/>
            <person name="Dupes A."/>
            <person name="Elong R."/>
            <person name="Falk J."/>
            <person name="Farina A."/>
            <person name="Faro S."/>
            <person name="Ferguson D."/>
            <person name="Fisher S."/>
            <person name="Foley C.D."/>
            <person name="Franke A."/>
            <person name="Friedrich D."/>
            <person name="Gadbois L."/>
            <person name="Gearin G."/>
            <person name="Gearin C.R."/>
            <person name="Giannoukos G."/>
            <person name="Goode T."/>
            <person name="Graham J."/>
            <person name="Grandbois E."/>
            <person name="Grewal S."/>
            <person name="Gyaltsen K."/>
            <person name="Hafez N."/>
            <person name="Hagos B."/>
            <person name="Hall J."/>
            <person name="Henson C."/>
            <person name="Hollinger A."/>
            <person name="Honan T."/>
            <person name="Huard M.D."/>
            <person name="Hughes L."/>
            <person name="Hurhula B."/>
            <person name="Husby M.E."/>
            <person name="Kamat A."/>
            <person name="Kanga B."/>
            <person name="Kashin S."/>
            <person name="Khazanovich D."/>
            <person name="Kisner P."/>
            <person name="Lance K."/>
            <person name="Lara M."/>
            <person name="Lee W."/>
            <person name="Lennon N."/>
            <person name="Letendre F."/>
            <person name="LeVine R."/>
            <person name="Lipovsky A."/>
            <person name="Liu X."/>
            <person name="Liu J."/>
            <person name="Liu S."/>
            <person name="Lokyitsang T."/>
            <person name="Lokyitsang Y."/>
            <person name="Lubonja R."/>
            <person name="Lui A."/>
            <person name="MacDonald P."/>
            <person name="Magnisalis V."/>
            <person name="Maru K."/>
            <person name="Matthews C."/>
            <person name="McCusker W."/>
            <person name="McDonough S."/>
            <person name="Mehta T."/>
            <person name="Meldrim J."/>
            <person name="Meneus L."/>
            <person name="Mihai O."/>
            <person name="Mihalev A."/>
            <person name="Mihova T."/>
            <person name="Mittelman R."/>
            <person name="Mlenga V."/>
            <person name="Montmayeur A."/>
            <person name="Mulrain L."/>
            <person name="Navidi A."/>
            <person name="Naylor J."/>
            <person name="Negash T."/>
            <person name="Nguyen T."/>
            <person name="Nguyen N."/>
            <person name="Nicol R."/>
            <person name="Norbu C."/>
            <person name="Norbu N."/>
            <person name="Novod N."/>
            <person name="O'Neill B."/>
            <person name="Osman S."/>
            <person name="Markiewicz E."/>
            <person name="Oyono O.L."/>
            <person name="Patti C."/>
            <person name="Phunkhang P."/>
            <person name="Pierre F."/>
            <person name="Priest M."/>
            <person name="Raghuraman S."/>
            <person name="Rege F."/>
            <person name="Reyes R."/>
            <person name="Rise C."/>
            <person name="Rogov P."/>
            <person name="Ross K."/>
            <person name="Ryan E."/>
            <person name="Settipalli S."/>
            <person name="Shea T."/>
            <person name="Sherpa N."/>
            <person name="Shi L."/>
            <person name="Shih D."/>
            <person name="Sparrow T."/>
            <person name="Spaulding J."/>
            <person name="Stalker J."/>
            <person name="Stange-Thomann N."/>
            <person name="Stavropoulos S."/>
            <person name="Stone C."/>
            <person name="Strader C."/>
            <person name="Tesfaye S."/>
            <person name="Thomson T."/>
            <person name="Thoulutsang Y."/>
            <person name="Thoulutsang D."/>
            <person name="Topham K."/>
            <person name="Topping I."/>
            <person name="Tsamla T."/>
            <person name="Vassiliev H."/>
            <person name="Vo A."/>
            <person name="Wangchuk T."/>
            <person name="Wangdi T."/>
            <person name="Weiand M."/>
            <person name="Wilkinson J."/>
            <person name="Wilson A."/>
            <person name="Yadav S."/>
            <person name="Young G."/>
            <person name="Yu Q."/>
            <person name="Zembek L."/>
            <person name="Zhong D."/>
            <person name="Zimmer A."/>
            <person name="Zwirko Z."/>
            <person name="Jaffe D.B."/>
            <person name="Alvarez P."/>
            <person name="Brockman W."/>
            <person name="Butler J."/>
            <person name="Chin C."/>
            <person name="Gnerre S."/>
            <person name="Grabherr M."/>
            <person name="Kleber M."/>
            <person name="Mauceli E."/>
            <person name="MacCallum I."/>
        </authorList>
    </citation>
    <scope>NUCLEOTIDE SEQUENCE [LARGE SCALE GENOMIC DNA]</scope>
    <source>
        <strain evidence="5">Tucson 15287-2541.00</strain>
    </source>
</reference>
<feature type="domain" description="AB hydrolase-1" evidence="3">
    <location>
        <begin position="10"/>
        <end position="251"/>
    </location>
</feature>
<evidence type="ECO:0000256" key="2">
    <source>
        <dbReference type="ARBA" id="ARBA00023098"/>
    </source>
</evidence>
<accession>B4JYX8</accession>
<dbReference type="Proteomes" id="UP000001070">
    <property type="component" value="Unassembled WGS sequence"/>
</dbReference>
<dbReference type="PANTHER" id="PTHR11005">
    <property type="entry name" value="LYSOSOMAL ACID LIPASE-RELATED"/>
    <property type="match status" value="1"/>
</dbReference>
<dbReference type="SUPFAM" id="SSF53474">
    <property type="entry name" value="alpha/beta-Hydrolases"/>
    <property type="match status" value="1"/>
</dbReference>
<evidence type="ECO:0000313" key="5">
    <source>
        <dbReference type="Proteomes" id="UP000001070"/>
    </source>
</evidence>
<keyword evidence="5" id="KW-1185">Reference proteome</keyword>
<keyword evidence="1" id="KW-0442">Lipid degradation</keyword>
<dbReference type="GO" id="GO:0016042">
    <property type="term" value="P:lipid catabolic process"/>
    <property type="evidence" value="ECO:0007669"/>
    <property type="project" value="UniProtKB-KW"/>
</dbReference>
<dbReference type="AlphaFoldDB" id="B4JYX8"/>
<dbReference type="InParanoid" id="B4JYX8"/>
<dbReference type="OrthoDB" id="9974421at2759"/>
<dbReference type="MEROPS" id="S33.A85"/>
<dbReference type="eggNOG" id="KOG2624">
    <property type="taxonomic scope" value="Eukaryota"/>
</dbReference>
<dbReference type="PhylomeDB" id="B4JYX8"/>
<dbReference type="Gene3D" id="3.40.50.1820">
    <property type="entry name" value="alpha/beta hydrolase"/>
    <property type="match status" value="1"/>
</dbReference>
<dbReference type="OMA" id="FANNWEV"/>
<dbReference type="HOGENOM" id="CLU_010974_0_1_1"/>
<sequence>MGPDNALAFQLADEGYAVWLGNARGNTYSRNHTTRSTEHPYFWRFSWHEIGYFDIPAMIDYALKTNEQGHKSIHYIGHSQGTTVFYTLMSTRPEYNDKIRTAQMLAPVAFMNNMVNPLVRALGPYLGYQNTYSLLFESQEFLPYNDFVLALAYNACGQDSRFSSYCSILYDSSPDGRSNTEQQSGHFRYYDYGKKKNMKVYDLKIPPDYPTNLITSKTHLWYGDNDIMAAVVDVLRLSDTLPNMELHHMEDPEWNHGDFVTNWEVRKYINDPIINLIKEMDAQN</sequence>
<proteinExistence type="predicted"/>
<gene>
    <name evidence="4" type="primary">Dgri\GH22311</name>
    <name evidence="4" type="ORF">Dgri_GH22311</name>
</gene>
<dbReference type="Pfam" id="PF00561">
    <property type="entry name" value="Abhydrolase_1"/>
    <property type="match status" value="1"/>
</dbReference>
<evidence type="ECO:0000256" key="1">
    <source>
        <dbReference type="ARBA" id="ARBA00022963"/>
    </source>
</evidence>
<organism evidence="5">
    <name type="scientific">Drosophila grimshawi</name>
    <name type="common">Hawaiian fruit fly</name>
    <name type="synonym">Idiomyia grimshawi</name>
    <dbReference type="NCBI Taxonomy" id="7222"/>
    <lineage>
        <taxon>Eukaryota</taxon>
        <taxon>Metazoa</taxon>
        <taxon>Ecdysozoa</taxon>
        <taxon>Arthropoda</taxon>
        <taxon>Hexapoda</taxon>
        <taxon>Insecta</taxon>
        <taxon>Pterygota</taxon>
        <taxon>Neoptera</taxon>
        <taxon>Endopterygota</taxon>
        <taxon>Diptera</taxon>
        <taxon>Brachycera</taxon>
        <taxon>Muscomorpha</taxon>
        <taxon>Ephydroidea</taxon>
        <taxon>Drosophilidae</taxon>
        <taxon>Drosophila</taxon>
        <taxon>Hawaiian Drosophila</taxon>
    </lineage>
</organism>
<dbReference type="InterPro" id="IPR029058">
    <property type="entry name" value="AB_hydrolase_fold"/>
</dbReference>